<sequence>MKMALTEGKTKNWGMSESLIELSDEAYSTKTFSG</sequence>
<reference evidence="1 2" key="1">
    <citation type="submission" date="2021-03" db="EMBL/GenBank/DDBJ databases">
        <title>Genomic Encyclopedia of Type Strains, Phase IV (KMG-IV): sequencing the most valuable type-strain genomes for metagenomic binning, comparative biology and taxonomic classification.</title>
        <authorList>
            <person name="Goeker M."/>
        </authorList>
    </citation>
    <scope>NUCLEOTIDE SEQUENCE [LARGE SCALE GENOMIC DNA]</scope>
    <source>
        <strain evidence="1 2">DSM 24950</strain>
    </source>
</reference>
<gene>
    <name evidence="1" type="ORF">J2Z65_002768</name>
</gene>
<dbReference type="Proteomes" id="UP001519344">
    <property type="component" value="Unassembled WGS sequence"/>
</dbReference>
<comment type="caution">
    <text evidence="1">The sequence shown here is derived from an EMBL/GenBank/DDBJ whole genome shotgun (WGS) entry which is preliminary data.</text>
</comment>
<keyword evidence="2" id="KW-1185">Reference proteome</keyword>
<name>A0ABS4I069_9BACL</name>
<proteinExistence type="predicted"/>
<evidence type="ECO:0008006" key="3">
    <source>
        <dbReference type="Google" id="ProtNLM"/>
    </source>
</evidence>
<evidence type="ECO:0000313" key="2">
    <source>
        <dbReference type="Proteomes" id="UP001519344"/>
    </source>
</evidence>
<evidence type="ECO:0000313" key="1">
    <source>
        <dbReference type="EMBL" id="MBP1963549.1"/>
    </source>
</evidence>
<protein>
    <recommendedName>
        <fullName evidence="3">Paeninodin family lasso peptide</fullName>
    </recommendedName>
</protein>
<organism evidence="1 2">
    <name type="scientific">Paenibacillus aceris</name>
    <dbReference type="NCBI Taxonomy" id="869555"/>
    <lineage>
        <taxon>Bacteria</taxon>
        <taxon>Bacillati</taxon>
        <taxon>Bacillota</taxon>
        <taxon>Bacilli</taxon>
        <taxon>Bacillales</taxon>
        <taxon>Paenibacillaceae</taxon>
        <taxon>Paenibacillus</taxon>
    </lineage>
</organism>
<accession>A0ABS4I069</accession>
<dbReference type="EMBL" id="JAGGKV010000006">
    <property type="protein sequence ID" value="MBP1963549.1"/>
    <property type="molecule type" value="Genomic_DNA"/>
</dbReference>